<dbReference type="SUPFAM" id="SSF53254">
    <property type="entry name" value="Phosphoglycerate mutase-like"/>
    <property type="match status" value="1"/>
</dbReference>
<keyword evidence="8" id="KW-0472">Membrane</keyword>
<feature type="chain" id="PRO_5029478826" description="acid phosphatase" evidence="9">
    <location>
        <begin position="23"/>
        <end position="416"/>
    </location>
</feature>
<evidence type="ECO:0000256" key="6">
    <source>
        <dbReference type="ARBA" id="ARBA00023157"/>
    </source>
</evidence>
<dbReference type="Proteomes" id="UP000549394">
    <property type="component" value="Unassembled WGS sequence"/>
</dbReference>
<keyword evidence="8" id="KW-0812">Transmembrane</keyword>
<evidence type="ECO:0000313" key="11">
    <source>
        <dbReference type="Proteomes" id="UP000549394"/>
    </source>
</evidence>
<name>A0A7I8W1F5_9ANNE</name>
<dbReference type="InterPro" id="IPR033379">
    <property type="entry name" value="Acid_Pase_AS"/>
</dbReference>
<dbReference type="CDD" id="cd07061">
    <property type="entry name" value="HP_HAP_like"/>
    <property type="match status" value="1"/>
</dbReference>
<keyword evidence="5" id="KW-0378">Hydrolase</keyword>
<keyword evidence="6" id="KW-1015">Disulfide bond</keyword>
<dbReference type="PANTHER" id="PTHR11567">
    <property type="entry name" value="ACID PHOSPHATASE-RELATED"/>
    <property type="match status" value="1"/>
</dbReference>
<dbReference type="PANTHER" id="PTHR11567:SF211">
    <property type="entry name" value="PROSTATIC ACID PHOSPHATASE"/>
    <property type="match status" value="1"/>
</dbReference>
<comment type="similarity">
    <text evidence="2">Belongs to the histidine acid phosphatase family.</text>
</comment>
<evidence type="ECO:0000256" key="7">
    <source>
        <dbReference type="ARBA" id="ARBA00023180"/>
    </source>
</evidence>
<comment type="caution">
    <text evidence="10">The sequence shown here is derived from an EMBL/GenBank/DDBJ whole genome shotgun (WGS) entry which is preliminary data.</text>
</comment>
<dbReference type="PROSITE" id="PS00616">
    <property type="entry name" value="HIS_ACID_PHOSPHAT_1"/>
    <property type="match status" value="1"/>
</dbReference>
<evidence type="ECO:0000256" key="3">
    <source>
        <dbReference type="ARBA" id="ARBA00012646"/>
    </source>
</evidence>
<keyword evidence="4 9" id="KW-0732">Signal</keyword>
<gene>
    <name evidence="10" type="ORF">DGYR_LOCUS10200</name>
</gene>
<dbReference type="EC" id="3.1.3.2" evidence="3"/>
<dbReference type="OrthoDB" id="5821688at2759"/>
<keyword evidence="11" id="KW-1185">Reference proteome</keyword>
<comment type="catalytic activity">
    <reaction evidence="1">
        <text>a phosphate monoester + H2O = an alcohol + phosphate</text>
        <dbReference type="Rhea" id="RHEA:15017"/>
        <dbReference type="ChEBI" id="CHEBI:15377"/>
        <dbReference type="ChEBI" id="CHEBI:30879"/>
        <dbReference type="ChEBI" id="CHEBI:43474"/>
        <dbReference type="ChEBI" id="CHEBI:67140"/>
        <dbReference type="EC" id="3.1.3.2"/>
    </reaction>
</comment>
<reference evidence="10 11" key="1">
    <citation type="submission" date="2020-08" db="EMBL/GenBank/DDBJ databases">
        <authorList>
            <person name="Hejnol A."/>
        </authorList>
    </citation>
    <scope>NUCLEOTIDE SEQUENCE [LARGE SCALE GENOMIC DNA]</scope>
</reference>
<evidence type="ECO:0000256" key="9">
    <source>
        <dbReference type="SAM" id="SignalP"/>
    </source>
</evidence>
<keyword evidence="7" id="KW-0325">Glycoprotein</keyword>
<evidence type="ECO:0000256" key="1">
    <source>
        <dbReference type="ARBA" id="ARBA00000032"/>
    </source>
</evidence>
<dbReference type="Gene3D" id="3.40.50.1240">
    <property type="entry name" value="Phosphoglycerate mutase-like"/>
    <property type="match status" value="1"/>
</dbReference>
<keyword evidence="8" id="KW-1133">Transmembrane helix</keyword>
<dbReference type="GO" id="GO:0003993">
    <property type="term" value="F:acid phosphatase activity"/>
    <property type="evidence" value="ECO:0007669"/>
    <property type="project" value="UniProtKB-EC"/>
</dbReference>
<dbReference type="InterPro" id="IPR029033">
    <property type="entry name" value="His_PPase_superfam"/>
</dbReference>
<evidence type="ECO:0000256" key="2">
    <source>
        <dbReference type="ARBA" id="ARBA00005375"/>
    </source>
</evidence>
<dbReference type="InterPro" id="IPR000560">
    <property type="entry name" value="His_Pase_clade-2"/>
</dbReference>
<evidence type="ECO:0000256" key="5">
    <source>
        <dbReference type="ARBA" id="ARBA00022801"/>
    </source>
</evidence>
<organism evidence="10 11">
    <name type="scientific">Dimorphilus gyrociliatus</name>
    <dbReference type="NCBI Taxonomy" id="2664684"/>
    <lineage>
        <taxon>Eukaryota</taxon>
        <taxon>Metazoa</taxon>
        <taxon>Spiralia</taxon>
        <taxon>Lophotrochozoa</taxon>
        <taxon>Annelida</taxon>
        <taxon>Polychaeta</taxon>
        <taxon>Polychaeta incertae sedis</taxon>
        <taxon>Dinophilidae</taxon>
        <taxon>Dimorphilus</taxon>
    </lineage>
</organism>
<dbReference type="InterPro" id="IPR050645">
    <property type="entry name" value="Histidine_acid_phosphatase"/>
</dbReference>
<feature type="transmembrane region" description="Helical" evidence="8">
    <location>
        <begin position="375"/>
        <end position="399"/>
    </location>
</feature>
<dbReference type="EMBL" id="CAJFCJ010000017">
    <property type="protein sequence ID" value="CAD5122384.1"/>
    <property type="molecule type" value="Genomic_DNA"/>
</dbReference>
<proteinExistence type="inferred from homology"/>
<sequence>MLLSNICLVSNIIFLAFYPSNGASLKKVIVVFRHGDRSPIGTYKNDPYITEEYWPQGLLQLTQKGMYQEYNLGKFLKKRYMMNENLLNSTYKKSEIFVESTDTDRTLMSAQSVLNGLYPPVGNQIWRKGLDWQPIPVHTTTYDLILGDYECKALADAISETRKSKNFTETTKMYKKFINKINTNTGENYKTIEDISPFCDNAFCNSQHNNTLKWLSHEELEKCTDFVPAYDGWFQRGSEKKAKYGLGFFFANMSELFHNAKDHKIQRKLTLFSAHDTTIISFFYGLGAKFVAQPTYSSAVMTELWQDKNEWQIKLAYRTLSKDGKEIVKPVKVKGCSNSEFCSFDEFMKIIDKVKLTRDEYNDACVETEVKKLSVATIIAIVASIIICLLASFLVLSWLRRKSSPTPFYTAIHRGS</sequence>
<evidence type="ECO:0000313" key="10">
    <source>
        <dbReference type="EMBL" id="CAD5122384.1"/>
    </source>
</evidence>
<protein>
    <recommendedName>
        <fullName evidence="3">acid phosphatase</fullName>
        <ecNumber evidence="3">3.1.3.2</ecNumber>
    </recommendedName>
</protein>
<evidence type="ECO:0000256" key="4">
    <source>
        <dbReference type="ARBA" id="ARBA00022729"/>
    </source>
</evidence>
<accession>A0A7I8W1F5</accession>
<dbReference type="Pfam" id="PF00328">
    <property type="entry name" value="His_Phos_2"/>
    <property type="match status" value="1"/>
</dbReference>
<dbReference type="AlphaFoldDB" id="A0A7I8W1F5"/>
<feature type="signal peptide" evidence="9">
    <location>
        <begin position="1"/>
        <end position="22"/>
    </location>
</feature>
<evidence type="ECO:0000256" key="8">
    <source>
        <dbReference type="SAM" id="Phobius"/>
    </source>
</evidence>